<dbReference type="CDD" id="cd07812">
    <property type="entry name" value="SRPBCC"/>
    <property type="match status" value="1"/>
</dbReference>
<dbReference type="AlphaFoldDB" id="A0A6J7QX69"/>
<dbReference type="InterPro" id="IPR023393">
    <property type="entry name" value="START-like_dom_sf"/>
</dbReference>
<dbReference type="EMBL" id="CAFABE010000008">
    <property type="protein sequence ID" value="CAB4819485.1"/>
    <property type="molecule type" value="Genomic_DNA"/>
</dbReference>
<proteinExistence type="predicted"/>
<dbReference type="SUPFAM" id="SSF55961">
    <property type="entry name" value="Bet v1-like"/>
    <property type="match status" value="1"/>
</dbReference>
<evidence type="ECO:0000313" key="4">
    <source>
        <dbReference type="EMBL" id="CAB5021505.1"/>
    </source>
</evidence>
<evidence type="ECO:0000313" key="3">
    <source>
        <dbReference type="EMBL" id="CAB4877001.1"/>
    </source>
</evidence>
<sequence>MSITDSIEIAVSPDIAFAAVSDLPQMGRYSPENTGGTWSNKATGPAKGAKFKGTNAQEKTTWSTTATVTTCEKPSCFAFSVGFVFFPIADWEFRFEATPAGCRVSETWTDRRASLFKRFIKIKEVPDRDAYTVTSIRTTLENLKASLEATSS</sequence>
<gene>
    <name evidence="2" type="ORF">UFOPK3164_00313</name>
    <name evidence="3" type="ORF">UFOPK3427_01193</name>
    <name evidence="4" type="ORF">UFOPK4112_00948</name>
</gene>
<feature type="region of interest" description="Disordered" evidence="1">
    <location>
        <begin position="29"/>
        <end position="55"/>
    </location>
</feature>
<dbReference type="InterPro" id="IPR019587">
    <property type="entry name" value="Polyketide_cyclase/dehydratase"/>
</dbReference>
<evidence type="ECO:0000256" key="1">
    <source>
        <dbReference type="SAM" id="MobiDB-lite"/>
    </source>
</evidence>
<organism evidence="4">
    <name type="scientific">freshwater metagenome</name>
    <dbReference type="NCBI Taxonomy" id="449393"/>
    <lineage>
        <taxon>unclassified sequences</taxon>
        <taxon>metagenomes</taxon>
        <taxon>ecological metagenomes</taxon>
    </lineage>
</organism>
<evidence type="ECO:0000313" key="2">
    <source>
        <dbReference type="EMBL" id="CAB4819485.1"/>
    </source>
</evidence>
<name>A0A6J7QX69_9ZZZZ</name>
<accession>A0A6J7QX69</accession>
<dbReference type="EMBL" id="CAFBPM010000008">
    <property type="protein sequence ID" value="CAB5021505.1"/>
    <property type="molecule type" value="Genomic_DNA"/>
</dbReference>
<dbReference type="Gene3D" id="3.30.530.20">
    <property type="match status" value="1"/>
</dbReference>
<protein>
    <submittedName>
        <fullName evidence="4">Unannotated protein</fullName>
    </submittedName>
</protein>
<feature type="compositionally biased region" description="Polar residues" evidence="1">
    <location>
        <begin position="31"/>
        <end position="42"/>
    </location>
</feature>
<dbReference type="Pfam" id="PF10604">
    <property type="entry name" value="Polyketide_cyc2"/>
    <property type="match status" value="1"/>
</dbReference>
<dbReference type="EMBL" id="CAFBLT010000001">
    <property type="protein sequence ID" value="CAB4877001.1"/>
    <property type="molecule type" value="Genomic_DNA"/>
</dbReference>
<reference evidence="4" key="1">
    <citation type="submission" date="2020-05" db="EMBL/GenBank/DDBJ databases">
        <authorList>
            <person name="Chiriac C."/>
            <person name="Salcher M."/>
            <person name="Ghai R."/>
            <person name="Kavagutti S V."/>
        </authorList>
    </citation>
    <scope>NUCLEOTIDE SEQUENCE</scope>
</reference>